<feature type="region of interest" description="Disordered" evidence="1">
    <location>
        <begin position="157"/>
        <end position="201"/>
    </location>
</feature>
<proteinExistence type="predicted"/>
<evidence type="ECO:0000256" key="1">
    <source>
        <dbReference type="SAM" id="MobiDB-lite"/>
    </source>
</evidence>
<comment type="caution">
    <text evidence="2">The sequence shown here is derived from an EMBL/GenBank/DDBJ whole genome shotgun (WGS) entry which is preliminary data.</text>
</comment>
<evidence type="ECO:0000313" key="2">
    <source>
        <dbReference type="EMBL" id="KAJ4310937.1"/>
    </source>
</evidence>
<dbReference type="EMBL" id="JAPEUR010000352">
    <property type="protein sequence ID" value="KAJ4310937.1"/>
    <property type="molecule type" value="Genomic_DNA"/>
</dbReference>
<sequence>MPSQPYLNETHIPLLDSFLYSLDSHIEDLLVRLNKLYQIMENLPANQTERHTRVDLLVKQCSLEADWAIKTYQSFTSMKEAAASSMPNNRRPLIIMAPIPKQEVTPNETPSHLYQQRLYTLATKIREAQSRLHHIADSICEINDNLKKLENEVKSSVIEDQQRGDDVKMKVNDRGNVRDGGMEEKKRSADGHHDQAGDRER</sequence>
<gene>
    <name evidence="2" type="ORF">N0V84_010708</name>
</gene>
<organism evidence="2 3">
    <name type="scientific">Fusarium piperis</name>
    <dbReference type="NCBI Taxonomy" id="1435070"/>
    <lineage>
        <taxon>Eukaryota</taxon>
        <taxon>Fungi</taxon>
        <taxon>Dikarya</taxon>
        <taxon>Ascomycota</taxon>
        <taxon>Pezizomycotina</taxon>
        <taxon>Sordariomycetes</taxon>
        <taxon>Hypocreomycetidae</taxon>
        <taxon>Hypocreales</taxon>
        <taxon>Nectriaceae</taxon>
        <taxon>Fusarium</taxon>
        <taxon>Fusarium solani species complex</taxon>
    </lineage>
</organism>
<evidence type="ECO:0000313" key="3">
    <source>
        <dbReference type="Proteomes" id="UP001140502"/>
    </source>
</evidence>
<accession>A0A9W8TDC1</accession>
<feature type="compositionally biased region" description="Basic and acidic residues" evidence="1">
    <location>
        <begin position="160"/>
        <end position="201"/>
    </location>
</feature>
<reference evidence="2" key="1">
    <citation type="submission" date="2022-10" db="EMBL/GenBank/DDBJ databases">
        <title>Tapping the CABI collections for fungal endophytes: first genome assemblies for Collariella, Neodidymelliopsis, Ascochyta clinopodiicola, Didymella pomorum, Didymosphaeria variabile, Neocosmospora piperis and Neocucurbitaria cava.</title>
        <authorList>
            <person name="Hill R."/>
        </authorList>
    </citation>
    <scope>NUCLEOTIDE SEQUENCE</scope>
    <source>
        <strain evidence="2">IMI 366586</strain>
    </source>
</reference>
<dbReference type="Proteomes" id="UP001140502">
    <property type="component" value="Unassembled WGS sequence"/>
</dbReference>
<dbReference type="OrthoDB" id="5102736at2759"/>
<name>A0A9W8TDC1_9HYPO</name>
<protein>
    <submittedName>
        <fullName evidence="2">Uncharacterized protein</fullName>
    </submittedName>
</protein>
<keyword evidence="3" id="KW-1185">Reference proteome</keyword>
<dbReference type="AlphaFoldDB" id="A0A9W8TDC1"/>